<evidence type="ECO:0000256" key="1">
    <source>
        <dbReference type="ARBA" id="ARBA00022737"/>
    </source>
</evidence>
<dbReference type="Pfam" id="PF13432">
    <property type="entry name" value="TPR_16"/>
    <property type="match status" value="1"/>
</dbReference>
<dbReference type="PANTHER" id="PTHR44858">
    <property type="entry name" value="TETRATRICOPEPTIDE REPEAT PROTEIN 6"/>
    <property type="match status" value="1"/>
</dbReference>
<evidence type="ECO:0000256" key="3">
    <source>
        <dbReference type="PROSITE-ProRule" id="PRU00339"/>
    </source>
</evidence>
<dbReference type="PANTHER" id="PTHR44858:SF1">
    <property type="entry name" value="UDP-N-ACETYLGLUCOSAMINE--PEPTIDE N-ACETYLGLUCOSAMINYLTRANSFERASE SPINDLY-RELATED"/>
    <property type="match status" value="1"/>
</dbReference>
<accession>L8JMT7</accession>
<gene>
    <name evidence="4" type="ORF">C900_05817</name>
</gene>
<dbReference type="EMBL" id="AMZN01000092">
    <property type="protein sequence ID" value="ELR68804.1"/>
    <property type="molecule type" value="Genomic_DNA"/>
</dbReference>
<dbReference type="Pfam" id="PF13414">
    <property type="entry name" value="TPR_11"/>
    <property type="match status" value="1"/>
</dbReference>
<name>L8JMT7_9BACT</name>
<keyword evidence="2 3" id="KW-0802">TPR repeat</keyword>
<dbReference type="PROSITE" id="PS51257">
    <property type="entry name" value="PROKAR_LIPOPROTEIN"/>
    <property type="match status" value="1"/>
</dbReference>
<dbReference type="SUPFAM" id="SSF48452">
    <property type="entry name" value="TPR-like"/>
    <property type="match status" value="1"/>
</dbReference>
<proteinExistence type="predicted"/>
<protein>
    <submittedName>
        <fullName evidence="4">TPR repeat protein</fullName>
    </submittedName>
</protein>
<dbReference type="Gene3D" id="1.25.40.10">
    <property type="entry name" value="Tetratricopeptide repeat domain"/>
    <property type="match status" value="2"/>
</dbReference>
<reference evidence="4 5" key="1">
    <citation type="submission" date="2012-12" db="EMBL/GenBank/DDBJ databases">
        <title>Genome assembly of Fulvivirga imtechensis AK7.</title>
        <authorList>
            <person name="Nupur N."/>
            <person name="Khatri I."/>
            <person name="Kumar R."/>
            <person name="Subramanian S."/>
            <person name="Pinnaka A."/>
        </authorList>
    </citation>
    <scope>NUCLEOTIDE SEQUENCE [LARGE SCALE GENOMIC DNA]</scope>
    <source>
        <strain evidence="4 5">AK7</strain>
    </source>
</reference>
<feature type="repeat" description="TPR" evidence="3">
    <location>
        <begin position="125"/>
        <end position="158"/>
    </location>
</feature>
<organism evidence="4 5">
    <name type="scientific">Fulvivirga imtechensis AK7</name>
    <dbReference type="NCBI Taxonomy" id="1237149"/>
    <lineage>
        <taxon>Bacteria</taxon>
        <taxon>Pseudomonadati</taxon>
        <taxon>Bacteroidota</taxon>
        <taxon>Cytophagia</taxon>
        <taxon>Cytophagales</taxon>
        <taxon>Fulvivirgaceae</taxon>
        <taxon>Fulvivirga</taxon>
    </lineage>
</organism>
<keyword evidence="1" id="KW-0677">Repeat</keyword>
<dbReference type="AlphaFoldDB" id="L8JMT7"/>
<dbReference type="PROSITE" id="PS50293">
    <property type="entry name" value="TPR_REGION"/>
    <property type="match status" value="1"/>
</dbReference>
<dbReference type="SMART" id="SM00028">
    <property type="entry name" value="TPR"/>
    <property type="match status" value="5"/>
</dbReference>
<evidence type="ECO:0000313" key="4">
    <source>
        <dbReference type="EMBL" id="ELR68804.1"/>
    </source>
</evidence>
<dbReference type="OrthoDB" id="9785181at2"/>
<dbReference type="Proteomes" id="UP000011135">
    <property type="component" value="Unassembled WGS sequence"/>
</dbReference>
<dbReference type="STRING" id="1237149.C900_05817"/>
<feature type="repeat" description="TPR" evidence="3">
    <location>
        <begin position="22"/>
        <end position="55"/>
    </location>
</feature>
<comment type="caution">
    <text evidence="4">The sequence shown here is derived from an EMBL/GenBank/DDBJ whole genome shotgun (WGS) entry which is preliminary data.</text>
</comment>
<dbReference type="InterPro" id="IPR019734">
    <property type="entry name" value="TPR_rpt"/>
</dbReference>
<feature type="repeat" description="TPR" evidence="3">
    <location>
        <begin position="56"/>
        <end position="89"/>
    </location>
</feature>
<dbReference type="PROSITE" id="PS50005">
    <property type="entry name" value="TPR"/>
    <property type="match status" value="3"/>
</dbReference>
<evidence type="ECO:0000256" key="2">
    <source>
        <dbReference type="ARBA" id="ARBA00022803"/>
    </source>
</evidence>
<dbReference type="InterPro" id="IPR011990">
    <property type="entry name" value="TPR-like_helical_dom_sf"/>
</dbReference>
<dbReference type="eggNOG" id="COG0457">
    <property type="taxonomic scope" value="Bacteria"/>
</dbReference>
<sequence length="201" mass="22855">MNKSMKNIFIALLCFAVITGCKDERSDLGDKHFKNGEYKEAVKAYTEYLRLEPTHVKSLYNRGRAYEELGEYEKALADFNKVVKEDPLNTNAYLSITSDYYYRQQDYENTIFYAEKVLAQNENSVIAHTLKGKAYQKLGKLQEAMAAYNAAISVDKEYADAYLSRGLLRVHLNQISRACADFQMAASLGSDKAKAVSKKYC</sequence>
<dbReference type="InterPro" id="IPR050498">
    <property type="entry name" value="Ycf3"/>
</dbReference>
<keyword evidence="5" id="KW-1185">Reference proteome</keyword>
<evidence type="ECO:0000313" key="5">
    <source>
        <dbReference type="Proteomes" id="UP000011135"/>
    </source>
</evidence>